<proteinExistence type="predicted"/>
<feature type="region of interest" description="Disordered" evidence="1">
    <location>
        <begin position="414"/>
        <end position="487"/>
    </location>
</feature>
<dbReference type="InterPro" id="IPR036582">
    <property type="entry name" value="Mao_N_sf"/>
</dbReference>
<gene>
    <name evidence="4" type="ORF">GRF59_09480</name>
</gene>
<dbReference type="InterPro" id="IPR012854">
    <property type="entry name" value="Cu_amine_oxidase-like_N"/>
</dbReference>
<evidence type="ECO:0000313" key="5">
    <source>
        <dbReference type="Proteomes" id="UP000460318"/>
    </source>
</evidence>
<feature type="signal peptide" evidence="2">
    <location>
        <begin position="1"/>
        <end position="23"/>
    </location>
</feature>
<dbReference type="Pfam" id="PF08757">
    <property type="entry name" value="CotH"/>
    <property type="match status" value="1"/>
</dbReference>
<accession>A0A7X3LH45</accession>
<feature type="compositionally biased region" description="Gly residues" evidence="1">
    <location>
        <begin position="477"/>
        <end position="487"/>
    </location>
</feature>
<name>A0A7X3LH45_9BACL</name>
<feature type="chain" id="PRO_5039533950" description="Copper amine oxidase-like N-terminal domain-containing protein" evidence="2">
    <location>
        <begin position="24"/>
        <end position="646"/>
    </location>
</feature>
<comment type="caution">
    <text evidence="4">The sequence shown here is derived from an EMBL/GenBank/DDBJ whole genome shotgun (WGS) entry which is preliminary data.</text>
</comment>
<sequence>MSLQKVKVAALSLTLAVSLTGVAGTGTSVYAAEKGTAQPYESLFAGDRIIDVKVTIADEDWQSILKSPLDKEYKKVSVEVDGNKMDNVGFSTKGNMTLKSVAGMTDSDRYSFRLKFDKYDKEQTLLGLDKMVLNNNYTDPSYLREYLHYEALRAIGEDAPLTVFVNLYINGKLSGFYTGVESVDDSYLERNYGDEAKDGVLYDTDEKSYLKYEEGSDYPTITKDSGSDKDKTMLKNFIRVLNEMPEGQKGNIESVLDVDSALQYIAANAVFGNYDSYNGDKGHNYMLYGNANGKFTVVPWDLNMSFNGYSGGGRNASSGTSAAVNTNATTASVDIPVLGISMDSVPMINNLLKVPEYKAKYMEYVNQLVKYMEGIDQRIDTLASLIRPYVKADPTKFYTMEQFEANVAYSATEQDKGQGGFGGMTPPDGQFPEGMQLPDGALPPTGEPPQRPGGDAAAPGQNGEQGKGPGQNANQGKGQGMGMGPGMGMMASGSLKTFALNRLANLQKQLGMEPITLPTADASASVPAAGGIQVTLNGTSLVFADQQPVNKGGLVMVPASVIMDALGADMTWDQASGTFTAVKDNVTVKLKLGSKSASVNGQSVQLQSPVISVGNRTMIPVRLIAEAFNMKVDWNAATTTVKVTNK</sequence>
<dbReference type="SUPFAM" id="SSF55383">
    <property type="entry name" value="Copper amine oxidase, domain N"/>
    <property type="match status" value="1"/>
</dbReference>
<organism evidence="4 5">
    <name type="scientific">Paenibacillus dendrobii</name>
    <dbReference type="NCBI Taxonomy" id="2691084"/>
    <lineage>
        <taxon>Bacteria</taxon>
        <taxon>Bacillati</taxon>
        <taxon>Bacillota</taxon>
        <taxon>Bacilli</taxon>
        <taxon>Bacillales</taxon>
        <taxon>Paenibacillaceae</taxon>
        <taxon>Paenibacillus</taxon>
    </lineage>
</organism>
<dbReference type="AlphaFoldDB" id="A0A7X3LH45"/>
<dbReference type="InterPro" id="IPR014867">
    <property type="entry name" value="Spore_coat_CotH_CotH2/3/7"/>
</dbReference>
<dbReference type="Pfam" id="PF07833">
    <property type="entry name" value="Cu_amine_oxidN1"/>
    <property type="match status" value="1"/>
</dbReference>
<dbReference type="Proteomes" id="UP000460318">
    <property type="component" value="Unassembled WGS sequence"/>
</dbReference>
<dbReference type="PANTHER" id="PTHR40050">
    <property type="entry name" value="INNER SPORE COAT PROTEIN H"/>
    <property type="match status" value="1"/>
</dbReference>
<evidence type="ECO:0000256" key="2">
    <source>
        <dbReference type="SAM" id="SignalP"/>
    </source>
</evidence>
<evidence type="ECO:0000259" key="3">
    <source>
        <dbReference type="Pfam" id="PF07833"/>
    </source>
</evidence>
<reference evidence="4 5" key="1">
    <citation type="submission" date="2019-12" db="EMBL/GenBank/DDBJ databases">
        <title>Paenibacillus sp. nov., an endophytic bacterium isolated from the stem of Dendrobium.</title>
        <authorList>
            <person name="Zhao R."/>
        </authorList>
    </citation>
    <scope>NUCLEOTIDE SEQUENCE [LARGE SCALE GENOMIC DNA]</scope>
    <source>
        <strain evidence="4 5">HJL G12</strain>
    </source>
</reference>
<protein>
    <recommendedName>
        <fullName evidence="3">Copper amine oxidase-like N-terminal domain-containing protein</fullName>
    </recommendedName>
</protein>
<evidence type="ECO:0000256" key="1">
    <source>
        <dbReference type="SAM" id="MobiDB-lite"/>
    </source>
</evidence>
<dbReference type="Gene3D" id="3.30.457.10">
    <property type="entry name" value="Copper amine oxidase-like, N-terminal domain"/>
    <property type="match status" value="1"/>
</dbReference>
<keyword evidence="5" id="KW-1185">Reference proteome</keyword>
<evidence type="ECO:0000313" key="4">
    <source>
        <dbReference type="EMBL" id="MWV43865.1"/>
    </source>
</evidence>
<dbReference type="EMBL" id="WUBI01000001">
    <property type="protein sequence ID" value="MWV43865.1"/>
    <property type="molecule type" value="Genomic_DNA"/>
</dbReference>
<dbReference type="PANTHER" id="PTHR40050:SF1">
    <property type="entry name" value="INNER SPORE COAT PROTEIN H"/>
    <property type="match status" value="1"/>
</dbReference>
<keyword evidence="2" id="KW-0732">Signal</keyword>
<feature type="domain" description="Copper amine oxidase-like N-terminal" evidence="3">
    <location>
        <begin position="536"/>
        <end position="642"/>
    </location>
</feature>